<feature type="region of interest" description="Disordered" evidence="1">
    <location>
        <begin position="390"/>
        <end position="417"/>
    </location>
</feature>
<feature type="compositionally biased region" description="Low complexity" evidence="1">
    <location>
        <begin position="511"/>
        <end position="531"/>
    </location>
</feature>
<dbReference type="EMBL" id="JAUKUD010000002">
    <property type="protein sequence ID" value="KAK0752121.1"/>
    <property type="molecule type" value="Genomic_DNA"/>
</dbReference>
<evidence type="ECO:0000256" key="1">
    <source>
        <dbReference type="SAM" id="MobiDB-lite"/>
    </source>
</evidence>
<keyword evidence="2" id="KW-1133">Transmembrane helix</keyword>
<feature type="compositionally biased region" description="Low complexity" evidence="1">
    <location>
        <begin position="616"/>
        <end position="627"/>
    </location>
</feature>
<keyword evidence="2" id="KW-0472">Membrane</keyword>
<dbReference type="GO" id="GO:0030968">
    <property type="term" value="P:endoplasmic reticulum unfolded protein response"/>
    <property type="evidence" value="ECO:0007669"/>
    <property type="project" value="TreeGrafter"/>
</dbReference>
<dbReference type="SUPFAM" id="SSF54236">
    <property type="entry name" value="Ubiquitin-like"/>
    <property type="match status" value="1"/>
</dbReference>
<gene>
    <name evidence="3" type="ORF">B0T18DRAFT_444459</name>
</gene>
<organism evidence="3 4">
    <name type="scientific">Schizothecium vesticola</name>
    <dbReference type="NCBI Taxonomy" id="314040"/>
    <lineage>
        <taxon>Eukaryota</taxon>
        <taxon>Fungi</taxon>
        <taxon>Dikarya</taxon>
        <taxon>Ascomycota</taxon>
        <taxon>Pezizomycotina</taxon>
        <taxon>Sordariomycetes</taxon>
        <taxon>Sordariomycetidae</taxon>
        <taxon>Sordariales</taxon>
        <taxon>Schizotheciaceae</taxon>
        <taxon>Schizothecium</taxon>
    </lineage>
</organism>
<proteinExistence type="predicted"/>
<dbReference type="PANTHER" id="PTHR12943:SF27">
    <property type="entry name" value="HOMOCYSTEINE-INDUCED ENDOPLASMIC RETICULUM PROTEIN, ISOFORM A"/>
    <property type="match status" value="1"/>
</dbReference>
<sequence length="653" mass="72303">MADTQGEPSSAGFPPESSQSDSKSTLLQTVDIHIVSPTVGVPTLDFPSLPVETTMRQLKDRIQEALPSHPAHDQQRLIHRGRLLDPDDLSLRDIMTTDQLLSLQHQTIHLVVRGVADAQNTPSPAQTSQPRHQTPERPVIPQLVQDQRQHMAYELTMQARQIQAQQHHALQVQAQQMQQHHAREELLRVHHAHQMLAQQNHILHIQAQQRQQQYLRQNLSPQDRAWQQEQQERVRREVGMFAQYRYPGESEPPRGTGRPQGNQGASPSSSTSLSNRPTQPTQRDVTTQFSPGPPRQGDHIDTPDQSAYAGSGAVVEDRPVDQQLHPQTPLNQPEVYILSSPTGPRGLLIHGNADIYVTPSAVRRRPVPYQRTMPSMLYAWHVPTQPLRAPVEQGEQRAQQAQPQQQLRQAHGRRAPHQDPVRLQVHPNNAGVAPLVAAWPHIWLLVRLSVFVWWFSYNDPTWARWLTLTAIAAVVFLLNTGMLTGFANEAWEPFRQHLEGLIPLADPNRPQPEAAQAAPPVAAGHDAAGVPGETRGPNPGRMAARLVAERRVANGNWLLDHVRRLERAGLLFLASIAPGVAEGHIAHLEAQERAARQQREADAAAAAAAAAAIAVAAEQNSEASPQEAAHEEEQPPVEGHAAAEQQPLLVGEA</sequence>
<dbReference type="Gene3D" id="3.10.20.90">
    <property type="entry name" value="Phosphatidylinositol 3-kinase Catalytic Subunit, Chain A, domain 1"/>
    <property type="match status" value="1"/>
</dbReference>
<evidence type="ECO:0000313" key="4">
    <source>
        <dbReference type="Proteomes" id="UP001172155"/>
    </source>
</evidence>
<feature type="region of interest" description="Disordered" evidence="1">
    <location>
        <begin position="506"/>
        <end position="540"/>
    </location>
</feature>
<name>A0AA40F7B0_9PEZI</name>
<evidence type="ECO:0000256" key="2">
    <source>
        <dbReference type="SAM" id="Phobius"/>
    </source>
</evidence>
<keyword evidence="2" id="KW-0812">Transmembrane</keyword>
<dbReference type="PANTHER" id="PTHR12943">
    <property type="entry name" value="HOMOCYSTEINE-RESPONSIVE ENDOPLASMIC RETICULUM-RESIDENT UNIQUITIN-LIKE DOMAIN HERPUD PROTEIN FAMILY MEMBER"/>
    <property type="match status" value="1"/>
</dbReference>
<accession>A0AA40F7B0</accession>
<reference evidence="3" key="1">
    <citation type="submission" date="2023-06" db="EMBL/GenBank/DDBJ databases">
        <title>Genome-scale phylogeny and comparative genomics of the fungal order Sordariales.</title>
        <authorList>
            <consortium name="Lawrence Berkeley National Laboratory"/>
            <person name="Hensen N."/>
            <person name="Bonometti L."/>
            <person name="Westerberg I."/>
            <person name="Brannstrom I.O."/>
            <person name="Guillou S."/>
            <person name="Cros-Aarteil S."/>
            <person name="Calhoun S."/>
            <person name="Haridas S."/>
            <person name="Kuo A."/>
            <person name="Mondo S."/>
            <person name="Pangilinan J."/>
            <person name="Riley R."/>
            <person name="LaButti K."/>
            <person name="Andreopoulos B."/>
            <person name="Lipzen A."/>
            <person name="Chen C."/>
            <person name="Yanf M."/>
            <person name="Daum C."/>
            <person name="Ng V."/>
            <person name="Clum A."/>
            <person name="Steindorff A."/>
            <person name="Ohm R."/>
            <person name="Martin F."/>
            <person name="Silar P."/>
            <person name="Natvig D."/>
            <person name="Lalanne C."/>
            <person name="Gautier V."/>
            <person name="Ament-velasquez S.L."/>
            <person name="Kruys A."/>
            <person name="Hutchinson M.I."/>
            <person name="Powell A.J."/>
            <person name="Barry K."/>
            <person name="Miller A.N."/>
            <person name="Grigoriev I.V."/>
            <person name="Debuchy R."/>
            <person name="Gladieux P."/>
            <person name="Thoren M.H."/>
            <person name="Johannesson H."/>
        </authorList>
    </citation>
    <scope>NUCLEOTIDE SEQUENCE</scope>
    <source>
        <strain evidence="3">SMH3187-1</strain>
    </source>
</reference>
<comment type="caution">
    <text evidence="3">The sequence shown here is derived from an EMBL/GenBank/DDBJ whole genome shotgun (WGS) entry which is preliminary data.</text>
</comment>
<feature type="transmembrane region" description="Helical" evidence="2">
    <location>
        <begin position="462"/>
        <end position="487"/>
    </location>
</feature>
<dbReference type="InterPro" id="IPR039751">
    <property type="entry name" value="HERPUD1/2"/>
</dbReference>
<keyword evidence="4" id="KW-1185">Reference proteome</keyword>
<feature type="compositionally biased region" description="Low complexity" evidence="1">
    <location>
        <begin position="396"/>
        <end position="409"/>
    </location>
</feature>
<protein>
    <recommendedName>
        <fullName evidence="5">Ubiquitin-like domain-containing protein</fullName>
    </recommendedName>
</protein>
<feature type="compositionally biased region" description="Polar residues" evidence="1">
    <location>
        <begin position="275"/>
        <end position="290"/>
    </location>
</feature>
<feature type="region of interest" description="Disordered" evidence="1">
    <location>
        <begin position="1"/>
        <end position="25"/>
    </location>
</feature>
<feature type="region of interest" description="Disordered" evidence="1">
    <location>
        <begin position="616"/>
        <end position="653"/>
    </location>
</feature>
<feature type="transmembrane region" description="Helical" evidence="2">
    <location>
        <begin position="432"/>
        <end position="456"/>
    </location>
</feature>
<dbReference type="Proteomes" id="UP001172155">
    <property type="component" value="Unassembled WGS sequence"/>
</dbReference>
<evidence type="ECO:0000313" key="3">
    <source>
        <dbReference type="EMBL" id="KAK0752121.1"/>
    </source>
</evidence>
<feature type="region of interest" description="Disordered" evidence="1">
    <location>
        <begin position="243"/>
        <end position="310"/>
    </location>
</feature>
<dbReference type="AlphaFoldDB" id="A0AA40F7B0"/>
<dbReference type="InterPro" id="IPR029071">
    <property type="entry name" value="Ubiquitin-like_domsf"/>
</dbReference>
<feature type="compositionally biased region" description="Polar residues" evidence="1">
    <location>
        <begin position="16"/>
        <end position="25"/>
    </location>
</feature>
<evidence type="ECO:0008006" key="5">
    <source>
        <dbReference type="Google" id="ProtNLM"/>
    </source>
</evidence>